<dbReference type="GO" id="GO:0003723">
    <property type="term" value="F:RNA binding"/>
    <property type="evidence" value="ECO:0007669"/>
    <property type="project" value="InterPro"/>
</dbReference>
<dbReference type="InterPro" id="IPR050188">
    <property type="entry name" value="RluA_PseudoU_synthase"/>
</dbReference>
<dbReference type="STRING" id="29655.A0A0K9PZP3"/>
<dbReference type="SUPFAM" id="SSF55120">
    <property type="entry name" value="Pseudouridine synthase"/>
    <property type="match status" value="1"/>
</dbReference>
<proteinExistence type="predicted"/>
<feature type="compositionally biased region" description="Polar residues" evidence="1">
    <location>
        <begin position="172"/>
        <end position="182"/>
    </location>
</feature>
<dbReference type="EMBL" id="LFYR01000555">
    <property type="protein sequence ID" value="KMZ73660.1"/>
    <property type="molecule type" value="Genomic_DNA"/>
</dbReference>
<comment type="caution">
    <text evidence="3">The sequence shown here is derived from an EMBL/GenBank/DDBJ whole genome shotgun (WGS) entry which is preliminary data.</text>
</comment>
<dbReference type="PANTHER" id="PTHR21600:SF53">
    <property type="entry name" value="RNA PSEUDOURIDINE SYNTHASE 3, MITOCHONDRIAL"/>
    <property type="match status" value="1"/>
</dbReference>
<gene>
    <name evidence="3" type="ORF">ZOSMA_144G00210</name>
</gene>
<dbReference type="PANTHER" id="PTHR21600">
    <property type="entry name" value="MITOCHONDRIAL RNA PSEUDOURIDINE SYNTHASE"/>
    <property type="match status" value="1"/>
</dbReference>
<dbReference type="GO" id="GO:0000455">
    <property type="term" value="P:enzyme-directed rRNA pseudouridine synthesis"/>
    <property type="evidence" value="ECO:0000318"/>
    <property type="project" value="GO_Central"/>
</dbReference>
<name>A0A0K9PZP3_ZOSMR</name>
<dbReference type="InterPro" id="IPR006145">
    <property type="entry name" value="PsdUridine_synth_RsuA/RluA"/>
</dbReference>
<organism evidence="3 4">
    <name type="scientific">Zostera marina</name>
    <name type="common">Eelgrass</name>
    <dbReference type="NCBI Taxonomy" id="29655"/>
    <lineage>
        <taxon>Eukaryota</taxon>
        <taxon>Viridiplantae</taxon>
        <taxon>Streptophyta</taxon>
        <taxon>Embryophyta</taxon>
        <taxon>Tracheophyta</taxon>
        <taxon>Spermatophyta</taxon>
        <taxon>Magnoliopsida</taxon>
        <taxon>Liliopsida</taxon>
        <taxon>Zosteraceae</taxon>
        <taxon>Zostera</taxon>
    </lineage>
</organism>
<dbReference type="OMA" id="ACEATTQ"/>
<dbReference type="Gene3D" id="3.30.2350.10">
    <property type="entry name" value="Pseudouridine synthase"/>
    <property type="match status" value="1"/>
</dbReference>
<keyword evidence="4" id="KW-1185">Reference proteome</keyword>
<dbReference type="Pfam" id="PF00849">
    <property type="entry name" value="PseudoU_synth_2"/>
    <property type="match status" value="1"/>
</dbReference>
<dbReference type="CDD" id="cd02869">
    <property type="entry name" value="PseudoU_synth_RluA_like"/>
    <property type="match status" value="1"/>
</dbReference>
<reference evidence="4" key="1">
    <citation type="journal article" date="2016" name="Nature">
        <title>The genome of the seagrass Zostera marina reveals angiosperm adaptation to the sea.</title>
        <authorList>
            <person name="Olsen J.L."/>
            <person name="Rouze P."/>
            <person name="Verhelst B."/>
            <person name="Lin Y.-C."/>
            <person name="Bayer T."/>
            <person name="Collen J."/>
            <person name="Dattolo E."/>
            <person name="De Paoli E."/>
            <person name="Dittami S."/>
            <person name="Maumus F."/>
            <person name="Michel G."/>
            <person name="Kersting A."/>
            <person name="Lauritano C."/>
            <person name="Lohaus R."/>
            <person name="Toepel M."/>
            <person name="Tonon T."/>
            <person name="Vanneste K."/>
            <person name="Amirebrahimi M."/>
            <person name="Brakel J."/>
            <person name="Bostroem C."/>
            <person name="Chovatia M."/>
            <person name="Grimwood J."/>
            <person name="Jenkins J.W."/>
            <person name="Jueterbock A."/>
            <person name="Mraz A."/>
            <person name="Stam W.T."/>
            <person name="Tice H."/>
            <person name="Bornberg-Bauer E."/>
            <person name="Green P.J."/>
            <person name="Pearson G.A."/>
            <person name="Procaccini G."/>
            <person name="Duarte C.M."/>
            <person name="Schmutz J."/>
            <person name="Reusch T.B.H."/>
            <person name="Van de Peer Y."/>
        </authorList>
    </citation>
    <scope>NUCLEOTIDE SEQUENCE [LARGE SCALE GENOMIC DNA]</scope>
    <source>
        <strain evidence="4">cv. Finnish</strain>
    </source>
</reference>
<accession>A0A0K9PZP3</accession>
<dbReference type="AlphaFoldDB" id="A0A0K9PZP3"/>
<protein>
    <submittedName>
        <fullName evidence="3">RNA pseudouridine synthase 3, mitochondrial</fullName>
    </submittedName>
</protein>
<dbReference type="GO" id="GO:0009982">
    <property type="term" value="F:pseudouridine synthase activity"/>
    <property type="evidence" value="ECO:0000318"/>
    <property type="project" value="GO_Central"/>
</dbReference>
<dbReference type="OrthoDB" id="428658at2759"/>
<feature type="domain" description="Pseudouridine synthase RsuA/RluA-like" evidence="2">
    <location>
        <begin position="245"/>
        <end position="416"/>
    </location>
</feature>
<evidence type="ECO:0000259" key="2">
    <source>
        <dbReference type="Pfam" id="PF00849"/>
    </source>
</evidence>
<feature type="region of interest" description="Disordered" evidence="1">
    <location>
        <begin position="169"/>
        <end position="188"/>
    </location>
</feature>
<evidence type="ECO:0000256" key="1">
    <source>
        <dbReference type="SAM" id="MobiDB-lite"/>
    </source>
</evidence>
<dbReference type="Proteomes" id="UP000036987">
    <property type="component" value="Unassembled WGS sequence"/>
</dbReference>
<evidence type="ECO:0000313" key="4">
    <source>
        <dbReference type="Proteomes" id="UP000036987"/>
    </source>
</evidence>
<dbReference type="InterPro" id="IPR020103">
    <property type="entry name" value="PsdUridine_synth_cat_dom_sf"/>
</dbReference>
<sequence length="532" mass="59827">MYNSIIRVAPELLILKVELQTRFPNQPSLSMLQNTIMNSIAVAIRSTETEVRLPRLVFFSSSIRRRFLSRVAPPSPTEAKPIRYTSKNVAYLGKPKEGPKPRQLLQLPPFSLCLASSSKPLPGRKKPPGSPPGKPPRVTAITWLKHYFADVLPSVIQDHFNRGLVRMECSKSDQPSSPNQPKIPSMKQVNHDEPMRVGMRLYVSVSIAESKVSRRYDTIPSATLHPNADEINYLRRLVCYSDSALIVINKPPKLPVKGNLPVHNSMDALAAAAFSYGSEESPKLVHRLDKESSGLVLMGRTKDSFTRLHWLFTNINLAKSSCTIWNEACEATLQRYWALVIGTPSKKEGVISAPLSKVFLNDGKTERVVLAHPSGIDGCQDALTEYRVMGPTINGCSWVELRPITGRKHQLRVHCAEALGTPIVGDYKYGWCVHKKWMQMPRVDYEPSTGEPYRLRRPERLPVQKGSVLSKVPLLHLHCREMVIPNIAKFFSNSNNASKHHDHQDKPNLLHLVAPMPSHMKISWNLMSSYLI</sequence>
<evidence type="ECO:0000313" key="3">
    <source>
        <dbReference type="EMBL" id="KMZ73660.1"/>
    </source>
</evidence>